<dbReference type="Pfam" id="PF20662">
    <property type="entry name" value="COG4_C"/>
    <property type="match status" value="1"/>
</dbReference>
<dbReference type="InterPro" id="IPR013167">
    <property type="entry name" value="COG4_M"/>
</dbReference>
<evidence type="ECO:0000256" key="1">
    <source>
        <dbReference type="ARBA" id="ARBA00004395"/>
    </source>
</evidence>
<organism evidence="11 12">
    <name type="scientific">Aspergillus pseudoviridinutans</name>
    <dbReference type="NCBI Taxonomy" id="1517512"/>
    <lineage>
        <taxon>Eukaryota</taxon>
        <taxon>Fungi</taxon>
        <taxon>Dikarya</taxon>
        <taxon>Ascomycota</taxon>
        <taxon>Pezizomycotina</taxon>
        <taxon>Eurotiomycetes</taxon>
        <taxon>Eurotiomycetidae</taxon>
        <taxon>Eurotiales</taxon>
        <taxon>Aspergillaceae</taxon>
        <taxon>Aspergillus</taxon>
        <taxon>Aspergillus subgen. Fumigati</taxon>
    </lineage>
</organism>
<feature type="region of interest" description="Disordered" evidence="9">
    <location>
        <begin position="1"/>
        <end position="22"/>
    </location>
</feature>
<keyword evidence="5" id="KW-0653">Protein transport</keyword>
<accession>A0A9P3BBV1</accession>
<protein>
    <recommendedName>
        <fullName evidence="3">Conserved oligomeric Golgi complex subunit 4</fullName>
    </recommendedName>
    <alternativeName>
        <fullName evidence="8">Component of oligomeric Golgi complex 4</fullName>
    </alternativeName>
</protein>
<keyword evidence="6" id="KW-0333">Golgi apparatus</keyword>
<evidence type="ECO:0000256" key="9">
    <source>
        <dbReference type="SAM" id="MobiDB-lite"/>
    </source>
</evidence>
<dbReference type="RefSeq" id="XP_043159123.1">
    <property type="nucleotide sequence ID" value="XM_043303188.1"/>
</dbReference>
<evidence type="ECO:0000256" key="2">
    <source>
        <dbReference type="ARBA" id="ARBA00009215"/>
    </source>
</evidence>
<evidence type="ECO:0000256" key="6">
    <source>
        <dbReference type="ARBA" id="ARBA00023034"/>
    </source>
</evidence>
<dbReference type="OrthoDB" id="47059at2759"/>
<dbReference type="Pfam" id="PF08318">
    <property type="entry name" value="COG4_m"/>
    <property type="match status" value="1"/>
</dbReference>
<keyword evidence="7" id="KW-0472">Membrane</keyword>
<dbReference type="PANTHER" id="PTHR24016">
    <property type="entry name" value="CONSERVED OLIGOMERIC GOLGI COMPLEX SUBUNIT 4"/>
    <property type="match status" value="1"/>
</dbReference>
<name>A0A9P3BBV1_9EURO</name>
<dbReference type="PANTHER" id="PTHR24016:SF0">
    <property type="entry name" value="CONSERVED OLIGOMERIC GOLGI COMPLEX SUBUNIT 4"/>
    <property type="match status" value="1"/>
</dbReference>
<dbReference type="GO" id="GO:0000139">
    <property type="term" value="C:Golgi membrane"/>
    <property type="evidence" value="ECO:0007669"/>
    <property type="project" value="UniProtKB-SubCell"/>
</dbReference>
<evidence type="ECO:0000259" key="10">
    <source>
        <dbReference type="SMART" id="SM00762"/>
    </source>
</evidence>
<dbReference type="Proteomes" id="UP001043456">
    <property type="component" value="Unassembled WGS sequence"/>
</dbReference>
<feature type="domain" description="COG4 transport protein middle alpha-helical bundle" evidence="10">
    <location>
        <begin position="192"/>
        <end position="551"/>
    </location>
</feature>
<dbReference type="Pfam" id="PF20663">
    <property type="entry name" value="COG4_N"/>
    <property type="match status" value="1"/>
</dbReference>
<dbReference type="EMBL" id="BHVY01000005">
    <property type="protein sequence ID" value="GIJ88377.1"/>
    <property type="molecule type" value="Genomic_DNA"/>
</dbReference>
<gene>
    <name evidence="11" type="ORF">Asppvi_007298</name>
</gene>
<keyword evidence="4" id="KW-0813">Transport</keyword>
<evidence type="ECO:0000256" key="3">
    <source>
        <dbReference type="ARBA" id="ARBA00020975"/>
    </source>
</evidence>
<evidence type="ECO:0000313" key="11">
    <source>
        <dbReference type="EMBL" id="GIJ88377.1"/>
    </source>
</evidence>
<evidence type="ECO:0000256" key="7">
    <source>
        <dbReference type="ARBA" id="ARBA00023136"/>
    </source>
</evidence>
<dbReference type="InterPro" id="IPR048682">
    <property type="entry name" value="COG4"/>
</dbReference>
<dbReference type="GO" id="GO:0015031">
    <property type="term" value="P:protein transport"/>
    <property type="evidence" value="ECO:0007669"/>
    <property type="project" value="UniProtKB-KW"/>
</dbReference>
<keyword evidence="12" id="KW-1185">Reference proteome</keyword>
<reference evidence="11 12" key="1">
    <citation type="submission" date="2018-10" db="EMBL/GenBank/DDBJ databases">
        <title>Pan-genome distribution and transcriptional activeness of fungal secondary metabolism genes in Aspergillus section Fumigati.</title>
        <authorList>
            <person name="Takahashi H."/>
            <person name="Umemura M."/>
            <person name="Ninomiya A."/>
            <person name="Kusuya Y."/>
            <person name="Urayama S."/>
            <person name="Shimizu M."/>
            <person name="Watanabe A."/>
            <person name="Kamei K."/>
            <person name="Yaguchi T."/>
            <person name="Hagiwara D."/>
        </authorList>
    </citation>
    <scope>NUCLEOTIDE SEQUENCE [LARGE SCALE GENOMIC DNA]</scope>
    <source>
        <strain evidence="11 12">IFM 55266</strain>
    </source>
</reference>
<feature type="region of interest" description="Disordered" evidence="9">
    <location>
        <begin position="676"/>
        <end position="700"/>
    </location>
</feature>
<feature type="compositionally biased region" description="Polar residues" evidence="9">
    <location>
        <begin position="1"/>
        <end position="19"/>
    </location>
</feature>
<dbReference type="SMART" id="SM00762">
    <property type="entry name" value="Cog4"/>
    <property type="match status" value="1"/>
</dbReference>
<proteinExistence type="inferred from homology"/>
<evidence type="ECO:0000256" key="8">
    <source>
        <dbReference type="ARBA" id="ARBA00031340"/>
    </source>
</evidence>
<sequence>MSRTESSITNGHVVSSAEQNGERANSHLPIDVFNASSVAEIKAALSHLHEQEVAVTARLDALVASQKDFSRELGRLDLLRAHLGSQTSTTHAISHGMLSDAAATADRISSAVRRLDLEQSRVKATLEVVEQVSELKACVLGVAGSMGAPQDWETAASYLNRASKIPPEVVHGTFAAEMVPTAEVPDPPNVTLDNAAESLCGLFLREFDKAVKENDGAKITRFFKLFPLIGRSEVGLDVYGRYVCQGVASRARSNLNAGTGAAQSKDGFFYANALTKLFEHIAQLIDGHGGLVERHYGPRKMNRVIERLQLEADLQGGIILDTWSDERHVDRKLTDIKSYAFTFLVQSFLPAQRSATPRSNSPATRDGLPAEDEGVDMKEIDGLLNEMAVMLGRWSLYCRFIGETCNVSHLAVSTSLWMDVFRMLTLGKATEDESQKFTSPKFLQEASLSKKINDRLVNPFNTMTTFFFRRSVEKAFQLDEQPSGLTLHPQKPLKADPPHITSAVDDIMYIVNKVLQQSLATSQISVVTNVVPTLSRVLGSDFIGMTQRKMRDECYPKAPVQGAQPPEQTVISFLVLINNLDVAVDYIRRIVQNHTETKKTVTGPDGQVEETDQLRSLFPVPAEAQLAAQTLQTLASSFESKVNDLLSDGIQVVFNNVVKHRLRPILADAFRDIEYQPRDDSDPTSTVYHDYGDGDEDVDDGASRAELVRPRFAASWTELLLPISRILTASAFDRLLNVTVAYLARLLEKRLWSYHGRINALGATRLERDVSGVVSAAVDVGGAHGASGRYRHREAFARCLQMVLVMGMDDDEWEDVTRGGETADVLDKLNREERARIRAMVRR</sequence>
<dbReference type="GeneID" id="67005908"/>
<evidence type="ECO:0000313" key="12">
    <source>
        <dbReference type="Proteomes" id="UP001043456"/>
    </source>
</evidence>
<evidence type="ECO:0000256" key="5">
    <source>
        <dbReference type="ARBA" id="ARBA00022927"/>
    </source>
</evidence>
<dbReference type="AlphaFoldDB" id="A0A9P3BBV1"/>
<dbReference type="InterPro" id="IPR048684">
    <property type="entry name" value="COG4_C"/>
</dbReference>
<comment type="similarity">
    <text evidence="2">Belongs to the COG4 family.</text>
</comment>
<dbReference type="InterPro" id="IPR048680">
    <property type="entry name" value="COG4_N"/>
</dbReference>
<evidence type="ECO:0000256" key="4">
    <source>
        <dbReference type="ARBA" id="ARBA00022448"/>
    </source>
</evidence>
<dbReference type="Gene3D" id="1.20.58.1970">
    <property type="match status" value="1"/>
</dbReference>
<comment type="subcellular location">
    <subcellularLocation>
        <location evidence="1">Golgi apparatus membrane</location>
        <topology evidence="1">Peripheral membrane protein</topology>
    </subcellularLocation>
</comment>
<comment type="caution">
    <text evidence="11">The sequence shown here is derived from an EMBL/GenBank/DDBJ whole genome shotgun (WGS) entry which is preliminary data.</text>
</comment>